<accession>A0A2N9L2A4</accession>
<sequence length="446" mass="47472">MTPKTGNFGAKTTLGTPSLDRIEELGIIGAGGGGFPTAVKLRTQVPLLIANAAECEPLLHKDKELLHHHAEPFLRGMQIAMQLVGAREGVIGVKEKYQDIIAALEAVAPAGIRVVALPDCYPAGDEFILVHMITGRVIPPGGLPKDVDTAVANVETLMNIGLDQPVTNKYLTIAGAVANPVTLRVPVGITIGEVIDAAGGPTVADFGVLLGGVMMAKPAADLNVPVTKTTGGIIILPAEHALIRRHNAPWMHIAKIGRSACDQCRFCTEFCPRYLLGHPIEPHRAMQSLGFSQPGDLTVATLYCCECNLCTMFACPEDLDPKNVCVQGKPVARERGLTWKGTPESITPHPMAEFRRVPMRRLIARLGLGEFRNEGPLTEHNFAPRKVTLPLKQHAGAPAVATVQSGDRVRIGDLIAVPETGKLGARIHASIDGRVTVGSDAVVIET</sequence>
<evidence type="ECO:0000259" key="8">
    <source>
        <dbReference type="Pfam" id="PF01512"/>
    </source>
</evidence>
<evidence type="ECO:0000256" key="3">
    <source>
        <dbReference type="ARBA" id="ARBA00022723"/>
    </source>
</evidence>
<dbReference type="InterPro" id="IPR011053">
    <property type="entry name" value="Single_hybrid_motif"/>
</dbReference>
<protein>
    <submittedName>
        <fullName evidence="11">Respiratory-chain NADH dehydrogenase domain 51 kDa subunit</fullName>
    </submittedName>
</protein>
<feature type="domain" description="NADH-ubiquinone oxidoreductase 51kDa subunit FMN-binding" evidence="8">
    <location>
        <begin position="22"/>
        <end position="160"/>
    </location>
</feature>
<dbReference type="InterPro" id="IPR037225">
    <property type="entry name" value="Nuo51_FMN-bd_sf"/>
</dbReference>
<dbReference type="SUPFAM" id="SSF142984">
    <property type="entry name" value="Nqo1 middle domain-like"/>
    <property type="match status" value="1"/>
</dbReference>
<reference evidence="12" key="1">
    <citation type="submission" date="2018-02" db="EMBL/GenBank/DDBJ databases">
        <authorList>
            <person name="Hausmann B."/>
        </authorList>
    </citation>
    <scope>NUCLEOTIDE SEQUENCE [LARGE SCALE GENOMIC DNA]</scope>
    <source>
        <strain evidence="12">Peat soil MAG SbA5</strain>
    </source>
</reference>
<dbReference type="Pfam" id="PF13375">
    <property type="entry name" value="RnfC_N"/>
    <property type="match status" value="1"/>
</dbReference>
<dbReference type="InterPro" id="IPR019554">
    <property type="entry name" value="Soluble_ligand-bd"/>
</dbReference>
<evidence type="ECO:0000313" key="12">
    <source>
        <dbReference type="Proteomes" id="UP000239735"/>
    </source>
</evidence>
<evidence type="ECO:0000256" key="6">
    <source>
        <dbReference type="ARBA" id="ARBA00023004"/>
    </source>
</evidence>
<evidence type="ECO:0000256" key="4">
    <source>
        <dbReference type="ARBA" id="ARBA00022737"/>
    </source>
</evidence>
<dbReference type="SUPFAM" id="SSF142019">
    <property type="entry name" value="Nqo1 FMN-binding domain-like"/>
    <property type="match status" value="1"/>
</dbReference>
<keyword evidence="7" id="KW-0411">Iron-sulfur</keyword>
<dbReference type="GO" id="GO:0046872">
    <property type="term" value="F:metal ion binding"/>
    <property type="evidence" value="ECO:0007669"/>
    <property type="project" value="UniProtKB-KW"/>
</dbReference>
<dbReference type="Proteomes" id="UP000239735">
    <property type="component" value="Unassembled WGS sequence"/>
</dbReference>
<dbReference type="GO" id="GO:0016020">
    <property type="term" value="C:membrane"/>
    <property type="evidence" value="ECO:0007669"/>
    <property type="project" value="InterPro"/>
</dbReference>
<evidence type="ECO:0000256" key="7">
    <source>
        <dbReference type="ARBA" id="ARBA00023014"/>
    </source>
</evidence>
<dbReference type="AlphaFoldDB" id="A0A2N9L2A4"/>
<evidence type="ECO:0000259" key="10">
    <source>
        <dbReference type="Pfam" id="PF13375"/>
    </source>
</evidence>
<dbReference type="SUPFAM" id="SSF46548">
    <property type="entry name" value="alpha-helical ferredoxin"/>
    <property type="match status" value="1"/>
</dbReference>
<dbReference type="InterPro" id="IPR010208">
    <property type="entry name" value="Ion_transpt_RnfC/RsxC"/>
</dbReference>
<dbReference type="OrthoDB" id="9804603at2"/>
<proteinExistence type="predicted"/>
<dbReference type="InterPro" id="IPR017900">
    <property type="entry name" value="4Fe4S_Fe_S_CS"/>
</dbReference>
<dbReference type="PIRSF" id="PIRSF036408">
    <property type="entry name" value="PduS_prd"/>
    <property type="match status" value="1"/>
</dbReference>
<dbReference type="PANTHER" id="PTHR43034:SF2">
    <property type="entry name" value="ION-TRANSLOCATING OXIDOREDUCTASE COMPLEX SUBUNIT C"/>
    <property type="match status" value="1"/>
</dbReference>
<evidence type="ECO:0000313" key="11">
    <source>
        <dbReference type="EMBL" id="SPE17418.1"/>
    </source>
</evidence>
<evidence type="ECO:0000256" key="1">
    <source>
        <dbReference type="ARBA" id="ARBA00022448"/>
    </source>
</evidence>
<dbReference type="GO" id="GO:0009055">
    <property type="term" value="F:electron transfer activity"/>
    <property type="evidence" value="ECO:0007669"/>
    <property type="project" value="InterPro"/>
</dbReference>
<dbReference type="GO" id="GO:0051539">
    <property type="term" value="F:4 iron, 4 sulfur cluster binding"/>
    <property type="evidence" value="ECO:0007669"/>
    <property type="project" value="UniProtKB-KW"/>
</dbReference>
<keyword evidence="6" id="KW-0408">Iron</keyword>
<feature type="domain" description="Soluble ligand binding" evidence="9">
    <location>
        <begin position="171"/>
        <end position="215"/>
    </location>
</feature>
<organism evidence="11 12">
    <name type="scientific">Candidatus Sulfuritelmatomonas gaucii</name>
    <dbReference type="NCBI Taxonomy" id="2043161"/>
    <lineage>
        <taxon>Bacteria</taxon>
        <taxon>Pseudomonadati</taxon>
        <taxon>Acidobacteriota</taxon>
        <taxon>Terriglobia</taxon>
        <taxon>Terriglobales</taxon>
        <taxon>Acidobacteriaceae</taxon>
        <taxon>Candidatus Sulfuritelmatomonas</taxon>
    </lineage>
</organism>
<dbReference type="Pfam" id="PF13534">
    <property type="entry name" value="Fer4_17"/>
    <property type="match status" value="1"/>
</dbReference>
<dbReference type="InterPro" id="IPR026902">
    <property type="entry name" value="RnfC_N"/>
</dbReference>
<dbReference type="Gene3D" id="3.10.20.600">
    <property type="match status" value="1"/>
</dbReference>
<keyword evidence="1" id="KW-0813">Transport</keyword>
<name>A0A2N9L2A4_9BACT</name>
<keyword evidence="2" id="KW-0004">4Fe-4S</keyword>
<keyword evidence="5" id="KW-0249">Electron transport</keyword>
<dbReference type="Pfam" id="PF01512">
    <property type="entry name" value="Complex1_51K"/>
    <property type="match status" value="1"/>
</dbReference>
<gene>
    <name evidence="11" type="ORF">SBA5_100015</name>
</gene>
<dbReference type="PROSITE" id="PS00198">
    <property type="entry name" value="4FE4S_FER_1"/>
    <property type="match status" value="1"/>
</dbReference>
<dbReference type="InterPro" id="IPR017054">
    <property type="entry name" value="PduS"/>
</dbReference>
<dbReference type="Gene3D" id="3.40.50.11540">
    <property type="entry name" value="NADH-ubiquinone oxidoreductase 51kDa subunit"/>
    <property type="match status" value="1"/>
</dbReference>
<evidence type="ECO:0000256" key="2">
    <source>
        <dbReference type="ARBA" id="ARBA00022485"/>
    </source>
</evidence>
<dbReference type="PANTHER" id="PTHR43034">
    <property type="entry name" value="ION-TRANSLOCATING OXIDOREDUCTASE COMPLEX SUBUNIT C"/>
    <property type="match status" value="1"/>
</dbReference>
<keyword evidence="4" id="KW-0677">Repeat</keyword>
<evidence type="ECO:0000259" key="9">
    <source>
        <dbReference type="Pfam" id="PF10531"/>
    </source>
</evidence>
<feature type="domain" description="RnfC Barrel sandwich hybrid" evidence="10">
    <location>
        <begin position="382"/>
        <end position="436"/>
    </location>
</feature>
<dbReference type="SUPFAM" id="SSF51230">
    <property type="entry name" value="Single hybrid motif"/>
    <property type="match status" value="1"/>
</dbReference>
<dbReference type="InterPro" id="IPR011538">
    <property type="entry name" value="Nuo51_FMN-bd"/>
</dbReference>
<evidence type="ECO:0000256" key="5">
    <source>
        <dbReference type="ARBA" id="ARBA00022982"/>
    </source>
</evidence>
<dbReference type="EMBL" id="OKRB01000002">
    <property type="protein sequence ID" value="SPE17418.1"/>
    <property type="molecule type" value="Genomic_DNA"/>
</dbReference>
<keyword evidence="3" id="KW-0479">Metal-binding</keyword>
<dbReference type="Pfam" id="PF10531">
    <property type="entry name" value="SLBB"/>
    <property type="match status" value="1"/>
</dbReference>